<evidence type="ECO:0000313" key="4">
    <source>
        <dbReference type="EMBL" id="CAG5096854.1"/>
    </source>
</evidence>
<feature type="compositionally biased region" description="Polar residues" evidence="1">
    <location>
        <begin position="1"/>
        <end position="10"/>
    </location>
</feature>
<dbReference type="CDD" id="cd07440">
    <property type="entry name" value="RGS"/>
    <property type="match status" value="1"/>
</dbReference>
<evidence type="ECO:0000256" key="1">
    <source>
        <dbReference type="SAM" id="MobiDB-lite"/>
    </source>
</evidence>
<feature type="domain" description="RBD" evidence="3">
    <location>
        <begin position="313"/>
        <end position="387"/>
    </location>
</feature>
<dbReference type="SMART" id="SM00455">
    <property type="entry name" value="RBD"/>
    <property type="match status" value="2"/>
</dbReference>
<dbReference type="PROSITE" id="PS50132">
    <property type="entry name" value="RGS"/>
    <property type="match status" value="1"/>
</dbReference>
<evidence type="ECO:0000259" key="3">
    <source>
        <dbReference type="PROSITE" id="PS50898"/>
    </source>
</evidence>
<dbReference type="InterPro" id="IPR036305">
    <property type="entry name" value="RGS_sf"/>
</dbReference>
<evidence type="ECO:0000313" key="5">
    <source>
        <dbReference type="Proteomes" id="UP001158576"/>
    </source>
</evidence>
<dbReference type="InterPro" id="IPR016137">
    <property type="entry name" value="RGS"/>
</dbReference>
<feature type="domain" description="RGS" evidence="2">
    <location>
        <begin position="47"/>
        <end position="162"/>
    </location>
</feature>
<dbReference type="SUPFAM" id="SSF48097">
    <property type="entry name" value="Regulator of G-protein signaling, RGS"/>
    <property type="match status" value="1"/>
</dbReference>
<dbReference type="PRINTS" id="PR01301">
    <property type="entry name" value="RGSPROTEIN"/>
</dbReference>
<dbReference type="EMBL" id="OU015569">
    <property type="protein sequence ID" value="CAG5096854.1"/>
    <property type="molecule type" value="Genomic_DNA"/>
</dbReference>
<feature type="region of interest" description="Disordered" evidence="1">
    <location>
        <begin position="1"/>
        <end position="24"/>
    </location>
</feature>
<dbReference type="Pfam" id="PF00615">
    <property type="entry name" value="RGS"/>
    <property type="match status" value="1"/>
</dbReference>
<dbReference type="InterPro" id="IPR046995">
    <property type="entry name" value="RGS10/12/14-like"/>
</dbReference>
<protein>
    <submittedName>
        <fullName evidence="4">Oidioi.mRNA.OKI2018_I69.XSR.g14813.t1.cds</fullName>
    </submittedName>
</protein>
<dbReference type="PROSITE" id="PS50898">
    <property type="entry name" value="RBD"/>
    <property type="match status" value="1"/>
</dbReference>
<gene>
    <name evidence="4" type="ORF">OKIOD_LOCUS6371</name>
</gene>
<sequence>MRLAASSETLSGEKMPLLATPRPSGSVNSIADHCSCTAGQIARWAISLDGVLGCALGRTAFSYHLKKEHSEENLQFWIDCEVFKNALGEEERRRIAFKLVKKYIGDSAEIPVNLPHKLESSVKMCSSWHRDSFRLQQNHIYDLMRRDSYPRFIKSEQYRRLVQLELTHKSVSEEDICDAYEKRRDTAKPKKSAFQILKKAVNVRPKKERRKSVDAGQLLRWGFDPDKENKPRRDGSRTGKCYVQFSDGRNLSVNLADDRTVQDVLDSLVQRLDIDKNHVDWMLIGESRENRLLMDQNSMELENCHLRAELRCSFKLDLIDLKKRIAIRVKPQKPLRDIILPILEKYSGEDPNNFRLYTNSQNGSENTVDIDDHAFKVDNKRLFLVRKNDIGDSLFDEVKNESSKSLNVDRPFLERRPGFRTAKKKRKRRESFGLRRMLTKSKVTPELSPFQPHGRLRPPQGRIDTQRGLLNKEELSLPKFLQERQEFDDEIRQHTPSDAFGGDLQGVMPSAAAGYALFGSATKGFPQTSFNSMMGESGNISSLNSLFDNFRSEEIGSHEFTSHESMENLFMPVETCETVTDWEESSRNVKRHIFTWLVWQLDPYFFTPIRDSSRYNEEDTYESLNEKFHRHPLFKATLHESLESANLPKSHSSPASLRNGY</sequence>
<accession>A0ABN7SAX1</accession>
<keyword evidence="5" id="KW-1185">Reference proteome</keyword>
<dbReference type="InterPro" id="IPR029071">
    <property type="entry name" value="Ubiquitin-like_domsf"/>
</dbReference>
<dbReference type="PANTHER" id="PTHR45945:SF3">
    <property type="entry name" value="REGULATOR OF G-PROTEIN SIGNALING LOCO"/>
    <property type="match status" value="1"/>
</dbReference>
<dbReference type="InterPro" id="IPR044926">
    <property type="entry name" value="RGS_subdomain_2"/>
</dbReference>
<dbReference type="Gene3D" id="3.10.20.90">
    <property type="entry name" value="Phosphatidylinositol 3-kinase Catalytic Subunit, Chain A, domain 1"/>
    <property type="match status" value="1"/>
</dbReference>
<proteinExistence type="predicted"/>
<dbReference type="PANTHER" id="PTHR45945">
    <property type="entry name" value="REGULATOR OF G-PROTEIN SIGNALING LOCO"/>
    <property type="match status" value="1"/>
</dbReference>
<name>A0ABN7SAX1_OIKDI</name>
<dbReference type="SMART" id="SM00315">
    <property type="entry name" value="RGS"/>
    <property type="match status" value="1"/>
</dbReference>
<dbReference type="Gene3D" id="1.10.167.10">
    <property type="entry name" value="Regulator of G-protein Signalling 4, domain 2"/>
    <property type="match status" value="1"/>
</dbReference>
<evidence type="ECO:0000259" key="2">
    <source>
        <dbReference type="PROSITE" id="PS50132"/>
    </source>
</evidence>
<dbReference type="SUPFAM" id="SSF54236">
    <property type="entry name" value="Ubiquitin-like"/>
    <property type="match status" value="1"/>
</dbReference>
<organism evidence="4 5">
    <name type="scientific">Oikopleura dioica</name>
    <name type="common">Tunicate</name>
    <dbReference type="NCBI Taxonomy" id="34765"/>
    <lineage>
        <taxon>Eukaryota</taxon>
        <taxon>Metazoa</taxon>
        <taxon>Chordata</taxon>
        <taxon>Tunicata</taxon>
        <taxon>Appendicularia</taxon>
        <taxon>Copelata</taxon>
        <taxon>Oikopleuridae</taxon>
        <taxon>Oikopleura</taxon>
    </lineage>
</organism>
<reference evidence="4 5" key="1">
    <citation type="submission" date="2021-04" db="EMBL/GenBank/DDBJ databases">
        <authorList>
            <person name="Bliznina A."/>
        </authorList>
    </citation>
    <scope>NUCLEOTIDE SEQUENCE [LARGE SCALE GENOMIC DNA]</scope>
</reference>
<dbReference type="Proteomes" id="UP001158576">
    <property type="component" value="Chromosome XSR"/>
</dbReference>
<dbReference type="InterPro" id="IPR003116">
    <property type="entry name" value="RBD_dom"/>
</dbReference>